<reference evidence="9 10" key="1">
    <citation type="submission" date="2015-09" db="EMBL/GenBank/DDBJ databases">
        <title>Host preference determinants of Valsa canker pathogens revealed by comparative genomics.</title>
        <authorList>
            <person name="Yin Z."/>
            <person name="Huang L."/>
        </authorList>
    </citation>
    <scope>NUCLEOTIDE SEQUENCE [LARGE SCALE GENOMIC DNA]</scope>
    <source>
        <strain evidence="9 10">SXYLt</strain>
    </source>
</reference>
<sequence>MGLHGQLVGLLIFFCVLDTITVALRVFVRTTLSKGAFGWDDVALVVTYVGFILLAGLSIAAAHYGFVHYDEQPWYDPQKASKYNLAMNDVCYIISGTVKISVALVLYRLATRRILRLTLIADIIINSIWTIVSTLILSLGCTQPSLYTFSMSVCRNTNYAQEASYIIFDFFHVLLPIVILWDVQIRKAQKWGIVCLFGVGLFAGIAAIMKLIVYVERYHATDTTDLVTLWYRGVIWAFTEHGMSLFAASILALRPLARYISQGWASFSSTFYGSGNSKKLSDRATQSGASNGSNRSHAKTYEAAEMHTIGVRNDVTVYTEDNVENHIKHPLYVAEAYNGSHESQKRLVDGKRRPIKNGDEVV</sequence>
<evidence type="ECO:0000256" key="1">
    <source>
        <dbReference type="ARBA" id="ARBA00004141"/>
    </source>
</evidence>
<keyword evidence="4 7" id="KW-0472">Membrane</keyword>
<dbReference type="InterPro" id="IPR052337">
    <property type="entry name" value="SAT4-like"/>
</dbReference>
<feature type="domain" description="Rhodopsin" evidence="8">
    <location>
        <begin position="24"/>
        <end position="258"/>
    </location>
</feature>
<accession>A0A423XK84</accession>
<feature type="transmembrane region" description="Helical" evidence="7">
    <location>
        <begin position="40"/>
        <end position="66"/>
    </location>
</feature>
<dbReference type="Proteomes" id="UP000285146">
    <property type="component" value="Unassembled WGS sequence"/>
</dbReference>
<evidence type="ECO:0000313" key="9">
    <source>
        <dbReference type="EMBL" id="ROW16850.1"/>
    </source>
</evidence>
<gene>
    <name evidence="9" type="ORF">VPNG_01521</name>
</gene>
<feature type="region of interest" description="Disordered" evidence="6">
    <location>
        <begin position="343"/>
        <end position="362"/>
    </location>
</feature>
<dbReference type="InParanoid" id="A0A423XK84"/>
<dbReference type="EMBL" id="LKEB01000004">
    <property type="protein sequence ID" value="ROW16850.1"/>
    <property type="molecule type" value="Genomic_DNA"/>
</dbReference>
<evidence type="ECO:0000313" key="10">
    <source>
        <dbReference type="Proteomes" id="UP000285146"/>
    </source>
</evidence>
<evidence type="ECO:0000256" key="3">
    <source>
        <dbReference type="ARBA" id="ARBA00022989"/>
    </source>
</evidence>
<comment type="similarity">
    <text evidence="5">Belongs to the SAT4 family.</text>
</comment>
<dbReference type="AlphaFoldDB" id="A0A423XK84"/>
<evidence type="ECO:0000256" key="2">
    <source>
        <dbReference type="ARBA" id="ARBA00022692"/>
    </source>
</evidence>
<name>A0A423XK84_9PEZI</name>
<feature type="transmembrane region" description="Helical" evidence="7">
    <location>
        <begin position="159"/>
        <end position="181"/>
    </location>
</feature>
<dbReference type="PANTHER" id="PTHR33048:SF47">
    <property type="entry name" value="INTEGRAL MEMBRANE PROTEIN-RELATED"/>
    <property type="match status" value="1"/>
</dbReference>
<organism evidence="9 10">
    <name type="scientific">Cytospora leucostoma</name>
    <dbReference type="NCBI Taxonomy" id="1230097"/>
    <lineage>
        <taxon>Eukaryota</taxon>
        <taxon>Fungi</taxon>
        <taxon>Dikarya</taxon>
        <taxon>Ascomycota</taxon>
        <taxon>Pezizomycotina</taxon>
        <taxon>Sordariomycetes</taxon>
        <taxon>Sordariomycetidae</taxon>
        <taxon>Diaporthales</taxon>
        <taxon>Cytosporaceae</taxon>
        <taxon>Cytospora</taxon>
    </lineage>
</organism>
<feature type="transmembrane region" description="Helical" evidence="7">
    <location>
        <begin position="6"/>
        <end position="28"/>
    </location>
</feature>
<evidence type="ECO:0000256" key="7">
    <source>
        <dbReference type="SAM" id="Phobius"/>
    </source>
</evidence>
<evidence type="ECO:0000259" key="8">
    <source>
        <dbReference type="Pfam" id="PF20684"/>
    </source>
</evidence>
<evidence type="ECO:0000256" key="6">
    <source>
        <dbReference type="SAM" id="MobiDB-lite"/>
    </source>
</evidence>
<dbReference type="OrthoDB" id="3897607at2759"/>
<keyword evidence="10" id="KW-1185">Reference proteome</keyword>
<keyword evidence="3 7" id="KW-1133">Transmembrane helix</keyword>
<keyword evidence="2 7" id="KW-0812">Transmembrane</keyword>
<dbReference type="PANTHER" id="PTHR33048">
    <property type="entry name" value="PTH11-LIKE INTEGRAL MEMBRANE PROTEIN (AFU_ORTHOLOGUE AFUA_5G11245)"/>
    <property type="match status" value="1"/>
</dbReference>
<dbReference type="InterPro" id="IPR049326">
    <property type="entry name" value="Rhodopsin_dom_fungi"/>
</dbReference>
<dbReference type="GO" id="GO:0016020">
    <property type="term" value="C:membrane"/>
    <property type="evidence" value="ECO:0007669"/>
    <property type="project" value="UniProtKB-SubCell"/>
</dbReference>
<dbReference type="Pfam" id="PF20684">
    <property type="entry name" value="Fung_rhodopsin"/>
    <property type="match status" value="1"/>
</dbReference>
<protein>
    <recommendedName>
        <fullName evidence="8">Rhodopsin domain-containing protein</fullName>
    </recommendedName>
</protein>
<proteinExistence type="inferred from homology"/>
<comment type="subcellular location">
    <subcellularLocation>
        <location evidence="1">Membrane</location>
        <topology evidence="1">Multi-pass membrane protein</topology>
    </subcellularLocation>
</comment>
<evidence type="ECO:0000256" key="4">
    <source>
        <dbReference type="ARBA" id="ARBA00023136"/>
    </source>
</evidence>
<comment type="caution">
    <text evidence="9">The sequence shown here is derived from an EMBL/GenBank/DDBJ whole genome shotgun (WGS) entry which is preliminary data.</text>
</comment>
<feature type="transmembrane region" description="Helical" evidence="7">
    <location>
        <begin position="193"/>
        <end position="213"/>
    </location>
</feature>
<feature type="transmembrane region" description="Helical" evidence="7">
    <location>
        <begin position="233"/>
        <end position="253"/>
    </location>
</feature>
<feature type="transmembrane region" description="Helical" evidence="7">
    <location>
        <begin position="119"/>
        <end position="139"/>
    </location>
</feature>
<evidence type="ECO:0000256" key="5">
    <source>
        <dbReference type="ARBA" id="ARBA00038359"/>
    </source>
</evidence>